<comment type="pathway">
    <text evidence="4 6">Amino-acid biosynthesis; L-proline biosynthesis; L-proline from L-glutamate 5-semialdehyde: step 1/1.</text>
</comment>
<dbReference type="InterPro" id="IPR036291">
    <property type="entry name" value="NAD(P)-bd_dom_sf"/>
</dbReference>
<evidence type="ECO:0000313" key="10">
    <source>
        <dbReference type="Proteomes" id="UP001500573"/>
    </source>
</evidence>
<evidence type="ECO:0000259" key="8">
    <source>
        <dbReference type="Pfam" id="PF14748"/>
    </source>
</evidence>
<dbReference type="InterPro" id="IPR000304">
    <property type="entry name" value="Pyrroline-COOH_reductase"/>
</dbReference>
<dbReference type="Gene3D" id="1.10.3730.10">
    <property type="entry name" value="ProC C-terminal domain-like"/>
    <property type="match status" value="1"/>
</dbReference>
<dbReference type="PANTHER" id="PTHR11645:SF0">
    <property type="entry name" value="PYRROLINE-5-CARBOXYLATE REDUCTASE 3"/>
    <property type="match status" value="1"/>
</dbReference>
<evidence type="ECO:0000256" key="2">
    <source>
        <dbReference type="ARBA" id="ARBA00022857"/>
    </source>
</evidence>
<sequence>MTALATGVSLRFDSAVRLALLMAPPLSVQCRIMKTELSLALIGGGNMANALASGLIGRRCAAADVHVIDPGETVRERWAGQGTTTAAAPDARLAECRVWFFAVKPQIMAEVVRQCRPWLRPDTLVISIAAGIPGEAIARWLGTDAGPYARVVRCMPNTPALIASGMTGMAALEGVDEADRALAEELLRAVGEVIWVRDDADIDAVTAVSGSGPAYVFLFLEALIAAGIEQGLTPEQARRLALGTFHGATQLASLSPDSPSVLRERVTSKGGTTAAALAVFQERGLTDIMRQAVAAAARRAGELAREFSS</sequence>
<dbReference type="InterPro" id="IPR028939">
    <property type="entry name" value="P5C_Rdtase_cat_N"/>
</dbReference>
<dbReference type="PROSITE" id="PS00521">
    <property type="entry name" value="P5CR"/>
    <property type="match status" value="1"/>
</dbReference>
<dbReference type="SUPFAM" id="SSF48179">
    <property type="entry name" value="6-phosphogluconate dehydrogenase C-terminal domain-like"/>
    <property type="match status" value="1"/>
</dbReference>
<accession>A0ABN1KPJ4</accession>
<comment type="subcellular location">
    <subcellularLocation>
        <location evidence="4">Cytoplasm</location>
    </subcellularLocation>
</comment>
<dbReference type="Pfam" id="PF03807">
    <property type="entry name" value="F420_oxidored"/>
    <property type="match status" value="1"/>
</dbReference>
<dbReference type="InterPro" id="IPR008927">
    <property type="entry name" value="6-PGluconate_DH-like_C_sf"/>
</dbReference>
<keyword evidence="4" id="KW-0963">Cytoplasm</keyword>
<comment type="similarity">
    <text evidence="1 4 6">Belongs to the pyrroline-5-carboxylate reductase family.</text>
</comment>
<evidence type="ECO:0000256" key="1">
    <source>
        <dbReference type="ARBA" id="ARBA00005525"/>
    </source>
</evidence>
<dbReference type="Proteomes" id="UP001500573">
    <property type="component" value="Unassembled WGS sequence"/>
</dbReference>
<keyword evidence="10" id="KW-1185">Reference proteome</keyword>
<dbReference type="InterPro" id="IPR053790">
    <property type="entry name" value="P5CR-like_CS"/>
</dbReference>
<dbReference type="HAMAP" id="MF_01925">
    <property type="entry name" value="P5C_reductase"/>
    <property type="match status" value="1"/>
</dbReference>
<dbReference type="PANTHER" id="PTHR11645">
    <property type="entry name" value="PYRROLINE-5-CARBOXYLATE REDUCTASE"/>
    <property type="match status" value="1"/>
</dbReference>
<comment type="caution">
    <text evidence="9">The sequence shown here is derived from an EMBL/GenBank/DDBJ whole genome shotgun (WGS) entry which is preliminary data.</text>
</comment>
<comment type="catalytic activity">
    <reaction evidence="4 6">
        <text>L-proline + NADP(+) = (S)-1-pyrroline-5-carboxylate + NADPH + 2 H(+)</text>
        <dbReference type="Rhea" id="RHEA:14109"/>
        <dbReference type="ChEBI" id="CHEBI:15378"/>
        <dbReference type="ChEBI" id="CHEBI:17388"/>
        <dbReference type="ChEBI" id="CHEBI:57783"/>
        <dbReference type="ChEBI" id="CHEBI:58349"/>
        <dbReference type="ChEBI" id="CHEBI:60039"/>
        <dbReference type="EC" id="1.5.1.2"/>
    </reaction>
</comment>
<proteinExistence type="inferred from homology"/>
<dbReference type="NCBIfam" id="TIGR00112">
    <property type="entry name" value="proC"/>
    <property type="match status" value="1"/>
</dbReference>
<evidence type="ECO:0000313" key="9">
    <source>
        <dbReference type="EMBL" id="GAA0772859.1"/>
    </source>
</evidence>
<evidence type="ECO:0000259" key="7">
    <source>
        <dbReference type="Pfam" id="PF03807"/>
    </source>
</evidence>
<keyword evidence="4 6" id="KW-0641">Proline biosynthesis</keyword>
<comment type="catalytic activity">
    <reaction evidence="4">
        <text>L-proline + NAD(+) = (S)-1-pyrroline-5-carboxylate + NADH + 2 H(+)</text>
        <dbReference type="Rhea" id="RHEA:14105"/>
        <dbReference type="ChEBI" id="CHEBI:15378"/>
        <dbReference type="ChEBI" id="CHEBI:17388"/>
        <dbReference type="ChEBI" id="CHEBI:57540"/>
        <dbReference type="ChEBI" id="CHEBI:57945"/>
        <dbReference type="ChEBI" id="CHEBI:60039"/>
        <dbReference type="EC" id="1.5.1.2"/>
    </reaction>
</comment>
<evidence type="ECO:0000256" key="4">
    <source>
        <dbReference type="HAMAP-Rule" id="MF_01925"/>
    </source>
</evidence>
<reference evidence="9 10" key="1">
    <citation type="journal article" date="2019" name="Int. J. Syst. Evol. Microbiol.">
        <title>The Global Catalogue of Microorganisms (GCM) 10K type strain sequencing project: providing services to taxonomists for standard genome sequencing and annotation.</title>
        <authorList>
            <consortium name="The Broad Institute Genomics Platform"/>
            <consortium name="The Broad Institute Genome Sequencing Center for Infectious Disease"/>
            <person name="Wu L."/>
            <person name="Ma J."/>
        </authorList>
    </citation>
    <scope>NUCLEOTIDE SEQUENCE [LARGE SCALE GENOMIC DNA]</scope>
    <source>
        <strain evidence="9 10">JCM 15515</strain>
    </source>
</reference>
<feature type="domain" description="Pyrroline-5-carboxylate reductase dimerisation" evidence="8">
    <location>
        <begin position="200"/>
        <end position="303"/>
    </location>
</feature>
<keyword evidence="3 4" id="KW-0560">Oxidoreductase</keyword>
<evidence type="ECO:0000256" key="3">
    <source>
        <dbReference type="ARBA" id="ARBA00023002"/>
    </source>
</evidence>
<dbReference type="EMBL" id="BAAAEX010000003">
    <property type="protein sequence ID" value="GAA0772859.1"/>
    <property type="molecule type" value="Genomic_DNA"/>
</dbReference>
<evidence type="ECO:0000256" key="5">
    <source>
        <dbReference type="NCBIfam" id="TIGR00112"/>
    </source>
</evidence>
<organism evidence="9 10">
    <name type="scientific">Castellaniella ginsengisoli</name>
    <dbReference type="NCBI Taxonomy" id="546114"/>
    <lineage>
        <taxon>Bacteria</taxon>
        <taxon>Pseudomonadati</taxon>
        <taxon>Pseudomonadota</taxon>
        <taxon>Betaproteobacteria</taxon>
        <taxon>Burkholderiales</taxon>
        <taxon>Alcaligenaceae</taxon>
        <taxon>Castellaniella</taxon>
    </lineage>
</organism>
<keyword evidence="4 6" id="KW-0028">Amino-acid biosynthesis</keyword>
<dbReference type="SUPFAM" id="SSF51735">
    <property type="entry name" value="NAD(P)-binding Rossmann-fold domains"/>
    <property type="match status" value="1"/>
</dbReference>
<name>A0ABN1KPJ4_9BURK</name>
<dbReference type="InterPro" id="IPR029036">
    <property type="entry name" value="P5CR_dimer"/>
</dbReference>
<dbReference type="PIRSF" id="PIRSF000193">
    <property type="entry name" value="Pyrrol-5-carb_rd"/>
    <property type="match status" value="1"/>
</dbReference>
<dbReference type="EC" id="1.5.1.2" evidence="4 5"/>
<dbReference type="Gene3D" id="3.40.50.720">
    <property type="entry name" value="NAD(P)-binding Rossmann-like Domain"/>
    <property type="match status" value="1"/>
</dbReference>
<keyword evidence="2 4" id="KW-0521">NADP</keyword>
<dbReference type="Pfam" id="PF14748">
    <property type="entry name" value="P5CR_dimer"/>
    <property type="match status" value="1"/>
</dbReference>
<evidence type="ECO:0000256" key="6">
    <source>
        <dbReference type="RuleBase" id="RU003903"/>
    </source>
</evidence>
<feature type="domain" description="Pyrroline-5-carboxylate reductase catalytic N-terminal" evidence="7">
    <location>
        <begin position="39"/>
        <end position="131"/>
    </location>
</feature>
<gene>
    <name evidence="4 9" type="primary">proC</name>
    <name evidence="9" type="ORF">GCM10009108_02220</name>
</gene>
<comment type="function">
    <text evidence="4">Catalyzes the reduction of 1-pyrroline-5-carboxylate (PCA) to L-proline.</text>
</comment>
<protein>
    <recommendedName>
        <fullName evidence="4 5">Pyrroline-5-carboxylate reductase</fullName>
        <shortName evidence="4">P5C reductase</shortName>
        <shortName evidence="4">P5CR</shortName>
        <ecNumber evidence="4 5">1.5.1.2</ecNumber>
    </recommendedName>
    <alternativeName>
        <fullName evidence="4">PCA reductase</fullName>
    </alternativeName>
</protein>